<evidence type="ECO:0000313" key="1">
    <source>
        <dbReference type="Proteomes" id="UP000887579"/>
    </source>
</evidence>
<proteinExistence type="predicted"/>
<sequence>MCPPTKIAAVSKLSDFDNSRTRKDLNSWKKSNKSLSSRFLNHDCGILGGKYEVKKEGKYVNNSTLSLHIASYEATNDPLNEENECLEKKNEKSDFDKTCTNANVDGSPSLNQNIFEFPRQQENKKVSTPEISQFKASQKLLNPNTDLQQQQPQPAAASASSAIDVTQPIKIQKNESELSKPAEIQEKEEELKTGSDLDETLSALNILQISLLILVTILHSIGILFIAFFFSIYQIFLSIFHAIKFCMEHPWQTRYGYEALRYGYAKEWWTFKGLYRSLTEPPPPPVFAQRTLSGELKMDPEEAKKLEALRMAKMFHQKRLNGEYTIAGFQPPTPQILELLKKKN</sequence>
<accession>A0AC34F4B0</accession>
<name>A0AC34F4B0_9BILA</name>
<dbReference type="Proteomes" id="UP000887579">
    <property type="component" value="Unplaced"/>
</dbReference>
<evidence type="ECO:0000313" key="2">
    <source>
        <dbReference type="WBParaSite" id="ES5_v2.g11796.t1"/>
    </source>
</evidence>
<organism evidence="1 2">
    <name type="scientific">Panagrolaimus sp. ES5</name>
    <dbReference type="NCBI Taxonomy" id="591445"/>
    <lineage>
        <taxon>Eukaryota</taxon>
        <taxon>Metazoa</taxon>
        <taxon>Ecdysozoa</taxon>
        <taxon>Nematoda</taxon>
        <taxon>Chromadorea</taxon>
        <taxon>Rhabditida</taxon>
        <taxon>Tylenchina</taxon>
        <taxon>Panagrolaimomorpha</taxon>
        <taxon>Panagrolaimoidea</taxon>
        <taxon>Panagrolaimidae</taxon>
        <taxon>Panagrolaimus</taxon>
    </lineage>
</organism>
<reference evidence="2" key="1">
    <citation type="submission" date="2022-11" db="UniProtKB">
        <authorList>
            <consortium name="WormBaseParasite"/>
        </authorList>
    </citation>
    <scope>IDENTIFICATION</scope>
</reference>
<protein>
    <submittedName>
        <fullName evidence="2">Uncharacterized protein</fullName>
    </submittedName>
</protein>
<dbReference type="WBParaSite" id="ES5_v2.g11796.t1">
    <property type="protein sequence ID" value="ES5_v2.g11796.t1"/>
    <property type="gene ID" value="ES5_v2.g11796"/>
</dbReference>